<name>A0AAD3SKD3_NEPGR</name>
<gene>
    <name evidence="2" type="ORF">Nepgr_014160</name>
</gene>
<feature type="compositionally biased region" description="Basic and acidic residues" evidence="1">
    <location>
        <begin position="14"/>
        <end position="33"/>
    </location>
</feature>
<dbReference type="Proteomes" id="UP001279734">
    <property type="component" value="Unassembled WGS sequence"/>
</dbReference>
<dbReference type="AlphaFoldDB" id="A0AAD3SKD3"/>
<dbReference type="EMBL" id="BSYO01000011">
    <property type="protein sequence ID" value="GMH12319.1"/>
    <property type="molecule type" value="Genomic_DNA"/>
</dbReference>
<reference evidence="2" key="1">
    <citation type="submission" date="2023-05" db="EMBL/GenBank/DDBJ databases">
        <title>Nepenthes gracilis genome sequencing.</title>
        <authorList>
            <person name="Fukushima K."/>
        </authorList>
    </citation>
    <scope>NUCLEOTIDE SEQUENCE</scope>
    <source>
        <strain evidence="2">SING2019-196</strain>
    </source>
</reference>
<evidence type="ECO:0000256" key="1">
    <source>
        <dbReference type="SAM" id="MobiDB-lite"/>
    </source>
</evidence>
<proteinExistence type="predicted"/>
<feature type="region of interest" description="Disordered" evidence="1">
    <location>
        <begin position="1"/>
        <end position="62"/>
    </location>
</feature>
<accession>A0AAD3SKD3</accession>
<protein>
    <submittedName>
        <fullName evidence="2">Uncharacterized protein</fullName>
    </submittedName>
</protein>
<comment type="caution">
    <text evidence="2">The sequence shown here is derived from an EMBL/GenBank/DDBJ whole genome shotgun (WGS) entry which is preliminary data.</text>
</comment>
<feature type="compositionally biased region" description="Polar residues" evidence="1">
    <location>
        <begin position="51"/>
        <end position="62"/>
    </location>
</feature>
<evidence type="ECO:0000313" key="2">
    <source>
        <dbReference type="EMBL" id="GMH12319.1"/>
    </source>
</evidence>
<sequence>MRSMEGKEEDEEDASRREIAGEVWEEKMTERGKGKGKGGGQQTAHVEVHDQSLNGLSGARSSWSSGLKTTLFLQVHKIHKVARER</sequence>
<evidence type="ECO:0000313" key="3">
    <source>
        <dbReference type="Proteomes" id="UP001279734"/>
    </source>
</evidence>
<organism evidence="2 3">
    <name type="scientific">Nepenthes gracilis</name>
    <name type="common">Slender pitcher plant</name>
    <dbReference type="NCBI Taxonomy" id="150966"/>
    <lineage>
        <taxon>Eukaryota</taxon>
        <taxon>Viridiplantae</taxon>
        <taxon>Streptophyta</taxon>
        <taxon>Embryophyta</taxon>
        <taxon>Tracheophyta</taxon>
        <taxon>Spermatophyta</taxon>
        <taxon>Magnoliopsida</taxon>
        <taxon>eudicotyledons</taxon>
        <taxon>Gunneridae</taxon>
        <taxon>Pentapetalae</taxon>
        <taxon>Caryophyllales</taxon>
        <taxon>Nepenthaceae</taxon>
        <taxon>Nepenthes</taxon>
    </lineage>
</organism>
<keyword evidence="3" id="KW-1185">Reference proteome</keyword>